<dbReference type="GO" id="GO:0005524">
    <property type="term" value="F:ATP binding"/>
    <property type="evidence" value="ECO:0007669"/>
    <property type="project" value="UniProtKB-KW"/>
</dbReference>
<reference evidence="6 7" key="1">
    <citation type="journal article" date="2018" name="Sci. Data">
        <title>The draft genome sequence of cork oak.</title>
        <authorList>
            <person name="Ramos A.M."/>
            <person name="Usie A."/>
            <person name="Barbosa P."/>
            <person name="Barros P.M."/>
            <person name="Capote T."/>
            <person name="Chaves I."/>
            <person name="Simoes F."/>
            <person name="Abreu I."/>
            <person name="Carrasquinho I."/>
            <person name="Faro C."/>
            <person name="Guimaraes J.B."/>
            <person name="Mendonca D."/>
            <person name="Nobrega F."/>
            <person name="Rodrigues L."/>
            <person name="Saibo N.J.M."/>
            <person name="Varela M.C."/>
            <person name="Egas C."/>
            <person name="Matos J."/>
            <person name="Miguel C.M."/>
            <person name="Oliveira M.M."/>
            <person name="Ricardo C.P."/>
            <person name="Goncalves S."/>
        </authorList>
    </citation>
    <scope>NUCLEOTIDE SEQUENCE [LARGE SCALE GENOMIC DNA]</scope>
    <source>
        <strain evidence="7">cv. HL8</strain>
    </source>
</reference>
<protein>
    <submittedName>
        <fullName evidence="6">Dna repair protein reca like protein 2</fullName>
    </submittedName>
</protein>
<dbReference type="InterPro" id="IPR027417">
    <property type="entry name" value="P-loop_NTPase"/>
</dbReference>
<dbReference type="GO" id="GO:0003697">
    <property type="term" value="F:single-stranded DNA binding"/>
    <property type="evidence" value="ECO:0007669"/>
    <property type="project" value="InterPro"/>
</dbReference>
<keyword evidence="3" id="KW-0067">ATP-binding</keyword>
<dbReference type="InterPro" id="IPR049428">
    <property type="entry name" value="RecA-like_N"/>
</dbReference>
<evidence type="ECO:0000256" key="4">
    <source>
        <dbReference type="ARBA" id="ARBA00023172"/>
    </source>
</evidence>
<comment type="similarity">
    <text evidence="1">Belongs to the RecA family.</text>
</comment>
<gene>
    <name evidence="6" type="ORF">CFP56_042669</name>
</gene>
<evidence type="ECO:0000259" key="5">
    <source>
        <dbReference type="Pfam" id="PF00154"/>
    </source>
</evidence>
<keyword evidence="2" id="KW-0547">Nucleotide-binding</keyword>
<evidence type="ECO:0000256" key="2">
    <source>
        <dbReference type="ARBA" id="ARBA00022741"/>
    </source>
</evidence>
<dbReference type="InterPro" id="IPR013765">
    <property type="entry name" value="DNA_recomb/repair_RecA"/>
</dbReference>
<dbReference type="AlphaFoldDB" id="A0AAW0LL35"/>
<dbReference type="Proteomes" id="UP000237347">
    <property type="component" value="Unassembled WGS sequence"/>
</dbReference>
<dbReference type="PANTHER" id="PTHR45900">
    <property type="entry name" value="RECA"/>
    <property type="match status" value="1"/>
</dbReference>
<name>A0AAW0LL35_QUESU</name>
<evidence type="ECO:0000256" key="1">
    <source>
        <dbReference type="ARBA" id="ARBA00009391"/>
    </source>
</evidence>
<keyword evidence="4" id="KW-0233">DNA recombination</keyword>
<comment type="caution">
    <text evidence="6">The sequence shown here is derived from an EMBL/GenBank/DDBJ whole genome shotgun (WGS) entry which is preliminary data.</text>
</comment>
<keyword evidence="7" id="KW-1185">Reference proteome</keyword>
<dbReference type="Pfam" id="PF00154">
    <property type="entry name" value="RecA_N"/>
    <property type="match status" value="2"/>
</dbReference>
<accession>A0AAW0LL35</accession>
<dbReference type="SUPFAM" id="SSF52540">
    <property type="entry name" value="P-loop containing nucleoside triphosphate hydrolases"/>
    <property type="match status" value="1"/>
</dbReference>
<dbReference type="PANTHER" id="PTHR45900:SF4">
    <property type="entry name" value="DNA REPAIR PROTEIN RECA HOMOLOG 2, MITOCHONDRIAL"/>
    <property type="match status" value="1"/>
</dbReference>
<organism evidence="6 7">
    <name type="scientific">Quercus suber</name>
    <name type="common">Cork oak</name>
    <dbReference type="NCBI Taxonomy" id="58331"/>
    <lineage>
        <taxon>Eukaryota</taxon>
        <taxon>Viridiplantae</taxon>
        <taxon>Streptophyta</taxon>
        <taxon>Embryophyta</taxon>
        <taxon>Tracheophyta</taxon>
        <taxon>Spermatophyta</taxon>
        <taxon>Magnoliopsida</taxon>
        <taxon>eudicotyledons</taxon>
        <taxon>Gunneridae</taxon>
        <taxon>Pentapetalae</taxon>
        <taxon>rosids</taxon>
        <taxon>fabids</taxon>
        <taxon>Fagales</taxon>
        <taxon>Fagaceae</taxon>
        <taxon>Quercus</taxon>
    </lineage>
</organism>
<evidence type="ECO:0000256" key="3">
    <source>
        <dbReference type="ARBA" id="ARBA00022840"/>
    </source>
</evidence>
<proteinExistence type="inferred from homology"/>
<dbReference type="EMBL" id="PKMF04000090">
    <property type="protein sequence ID" value="KAK7851188.1"/>
    <property type="molecule type" value="Genomic_DNA"/>
</dbReference>
<feature type="domain" description="RecA-like N-terminal" evidence="5">
    <location>
        <begin position="110"/>
        <end position="154"/>
    </location>
</feature>
<dbReference type="GO" id="GO:0006281">
    <property type="term" value="P:DNA repair"/>
    <property type="evidence" value="ECO:0007669"/>
    <property type="project" value="InterPro"/>
</dbReference>
<evidence type="ECO:0000313" key="6">
    <source>
        <dbReference type="EMBL" id="KAK7851188.1"/>
    </source>
</evidence>
<sequence>MIFIFSAEVSEFECDELLDDIKATKKDTALRLALSRLASDFGRESMLSLQRFFSSPRAPVISTGSLKLDIALGVGGLPKILNIVLKFLEFISSFLSLCLTTKKWSSVIIDVVRDLLYTLQGRIAEIYGRETYGKTTLALHIIEEAQKLGGAYLFFHLPL</sequence>
<dbReference type="GO" id="GO:0006310">
    <property type="term" value="P:DNA recombination"/>
    <property type="evidence" value="ECO:0007669"/>
    <property type="project" value="UniProtKB-KW"/>
</dbReference>
<feature type="domain" description="RecA-like N-terminal" evidence="5">
    <location>
        <begin position="29"/>
        <end position="79"/>
    </location>
</feature>
<dbReference type="Gene3D" id="3.40.50.300">
    <property type="entry name" value="P-loop containing nucleotide triphosphate hydrolases"/>
    <property type="match status" value="1"/>
</dbReference>
<evidence type="ECO:0000313" key="7">
    <source>
        <dbReference type="Proteomes" id="UP000237347"/>
    </source>
</evidence>